<evidence type="ECO:0000313" key="2">
    <source>
        <dbReference type="Proteomes" id="UP000063308"/>
    </source>
</evidence>
<proteinExistence type="predicted"/>
<dbReference type="AlphaFoldDB" id="A0A0E4BSY1"/>
<dbReference type="GeneID" id="46489252"/>
<evidence type="ECO:0000313" key="1">
    <source>
        <dbReference type="EMBL" id="BAR59194.1"/>
    </source>
</evidence>
<dbReference type="RefSeq" id="WP_011084994.1">
    <property type="nucleotide sequence ID" value="NZ_AJQI01000249.1"/>
</dbReference>
<dbReference type="OMA" id="ECARHIA"/>
<reference evidence="1 2" key="1">
    <citation type="submission" date="2014-11" db="EMBL/GenBank/DDBJ databases">
        <title>Symbiosis island explosion on the genome of extra-slow-growing strains of soybean bradyrhizobia with massive insertion sequences.</title>
        <authorList>
            <person name="Iida T."/>
            <person name="Minamisawa K."/>
        </authorList>
    </citation>
    <scope>NUCLEOTIDE SEQUENCE [LARGE SCALE GENOMIC DNA]</scope>
    <source>
        <strain evidence="1 2">NK6</strain>
    </source>
</reference>
<organism evidence="1 2">
    <name type="scientific">Bradyrhizobium diazoefficiens</name>
    <dbReference type="NCBI Taxonomy" id="1355477"/>
    <lineage>
        <taxon>Bacteria</taxon>
        <taxon>Pseudomonadati</taxon>
        <taxon>Pseudomonadota</taxon>
        <taxon>Alphaproteobacteria</taxon>
        <taxon>Hyphomicrobiales</taxon>
        <taxon>Nitrobacteraceae</taxon>
        <taxon>Bradyrhizobium</taxon>
    </lineage>
</organism>
<accession>A0A0E4BSY1</accession>
<dbReference type="Proteomes" id="UP000063308">
    <property type="component" value="Chromosome"/>
</dbReference>
<name>A0A0E4BSY1_9BRAD</name>
<sequence length="66" mass="6778">MNHSIYSADRSTHLKIVVVALVAGIAVAGFGITARTGSDEGLTQTARVIKAGKPVVITSSNASLVR</sequence>
<dbReference type="EMBL" id="AP014685">
    <property type="protein sequence ID" value="BAR59194.1"/>
    <property type="molecule type" value="Genomic_DNA"/>
</dbReference>
<gene>
    <name evidence="1" type="ORF">NK6_6040</name>
</gene>
<protein>
    <submittedName>
        <fullName evidence="1">Uncharacterized protein</fullName>
    </submittedName>
</protein>